<dbReference type="Pfam" id="PF04282">
    <property type="entry name" value="DUF438"/>
    <property type="match status" value="1"/>
</dbReference>
<feature type="domain" description="Hemerythrin-like" evidence="1">
    <location>
        <begin position="86"/>
        <end position="221"/>
    </location>
</feature>
<evidence type="ECO:0008006" key="5">
    <source>
        <dbReference type="Google" id="ProtNLM"/>
    </source>
</evidence>
<dbReference type="Gene3D" id="1.20.120.520">
    <property type="entry name" value="nmb1532 protein domain like"/>
    <property type="match status" value="1"/>
</dbReference>
<dbReference type="InterPro" id="IPR007380">
    <property type="entry name" value="DUF438"/>
</dbReference>
<sequence>MSEVFNKREYLKNLIKRTKTEDSEKLKKEIQQILSEISPLEIAIVEQELMNEEGISVDEVRKVCNIHIDVLESKTKGPNLDVPKWHPIYILVKEHEHFQEKVVEFKKLVDQINQKDNFSEAMPLIIKIQEFIDEFENLELYFQKEENVLFSVIEKHGIEKPPMVMWKEHDVFRTLRKELKQLKENRQINFKDLKEKLWNISTAMVDLILNHIYKEHFVLFPSALETITDEEWKTIREEFDKIGYCCYKPEEYPKENDNTNDEDITIEKINYMIKKYLEKSSSDKIEFPSGVLTKKQLLWILNTLPVDITFVDENDEVKYFSETKDRIFVRSRTIIGRKVQNCHPEKSIEIVNKILSDFKSGKRDKADFWLKLGEKYVYIQYFAVRDENGKYIGTLEVTQDIAPLQKITGEKRIYDDQD</sequence>
<dbReference type="InterPro" id="IPR035965">
    <property type="entry name" value="PAS-like_dom_sf"/>
</dbReference>
<dbReference type="SUPFAM" id="SSF55785">
    <property type="entry name" value="PYP-like sensor domain (PAS domain)"/>
    <property type="match status" value="1"/>
</dbReference>
<name>A0A841GI90_9BACT</name>
<evidence type="ECO:0000313" key="4">
    <source>
        <dbReference type="Proteomes" id="UP000555828"/>
    </source>
</evidence>
<dbReference type="Pfam" id="PF13596">
    <property type="entry name" value="PAS_10"/>
    <property type="match status" value="1"/>
</dbReference>
<evidence type="ECO:0000259" key="1">
    <source>
        <dbReference type="Pfam" id="PF01814"/>
    </source>
</evidence>
<accession>A0A841GI90</accession>
<keyword evidence="4" id="KW-1185">Reference proteome</keyword>
<dbReference type="RefSeq" id="WP_184619934.1">
    <property type="nucleotide sequence ID" value="NZ_JACHEX010000006.1"/>
</dbReference>
<dbReference type="Pfam" id="PF01814">
    <property type="entry name" value="Hemerythrin"/>
    <property type="match status" value="1"/>
</dbReference>
<dbReference type="InterPro" id="IPR012312">
    <property type="entry name" value="Hemerythrin-like"/>
</dbReference>
<dbReference type="AlphaFoldDB" id="A0A841GI90"/>
<organism evidence="3 4">
    <name type="scientific">Thermosipho japonicus</name>
    <dbReference type="NCBI Taxonomy" id="90323"/>
    <lineage>
        <taxon>Bacteria</taxon>
        <taxon>Thermotogati</taxon>
        <taxon>Thermotogota</taxon>
        <taxon>Thermotogae</taxon>
        <taxon>Thermotogales</taxon>
        <taxon>Fervidobacteriaceae</taxon>
        <taxon>Thermosipho</taxon>
    </lineage>
</organism>
<dbReference type="Proteomes" id="UP000555828">
    <property type="component" value="Unassembled WGS sequence"/>
</dbReference>
<evidence type="ECO:0000259" key="2">
    <source>
        <dbReference type="Pfam" id="PF04282"/>
    </source>
</evidence>
<evidence type="ECO:0000313" key="3">
    <source>
        <dbReference type="EMBL" id="MBB6063352.1"/>
    </source>
</evidence>
<gene>
    <name evidence="3" type="ORF">HNP65_001822</name>
</gene>
<dbReference type="PANTHER" id="PTHR39966">
    <property type="entry name" value="BLL2471 PROTEIN-RELATED"/>
    <property type="match status" value="1"/>
</dbReference>
<feature type="domain" description="DUF438" evidence="2">
    <location>
        <begin position="11"/>
        <end position="75"/>
    </location>
</feature>
<dbReference type="GO" id="GO:0005886">
    <property type="term" value="C:plasma membrane"/>
    <property type="evidence" value="ECO:0007669"/>
    <property type="project" value="TreeGrafter"/>
</dbReference>
<dbReference type="Gene3D" id="3.30.450.20">
    <property type="entry name" value="PAS domain"/>
    <property type="match status" value="1"/>
</dbReference>
<comment type="caution">
    <text evidence="3">The sequence shown here is derived from an EMBL/GenBank/DDBJ whole genome shotgun (WGS) entry which is preliminary data.</text>
</comment>
<proteinExistence type="predicted"/>
<dbReference type="PANTHER" id="PTHR39966:SF3">
    <property type="entry name" value="DUF438 DOMAIN-CONTAINING PROTEIN"/>
    <property type="match status" value="1"/>
</dbReference>
<protein>
    <recommendedName>
        <fullName evidence="5">DUF438 domain-containing protein</fullName>
    </recommendedName>
</protein>
<reference evidence="3 4" key="1">
    <citation type="submission" date="2020-08" db="EMBL/GenBank/DDBJ databases">
        <title>Genomic Encyclopedia of Type Strains, Phase IV (KMG-IV): sequencing the most valuable type-strain genomes for metagenomic binning, comparative biology and taxonomic classification.</title>
        <authorList>
            <person name="Goeker M."/>
        </authorList>
    </citation>
    <scope>NUCLEOTIDE SEQUENCE [LARGE SCALE GENOMIC DNA]</scope>
    <source>
        <strain evidence="3 4">DSM 13481</strain>
    </source>
</reference>
<dbReference type="EMBL" id="JACHEX010000006">
    <property type="protein sequence ID" value="MBB6063352.1"/>
    <property type="molecule type" value="Genomic_DNA"/>
</dbReference>